<dbReference type="AlphaFoldDB" id="A0A409VI98"/>
<organism evidence="2 3">
    <name type="scientific">Panaeolus cyanescens</name>
    <dbReference type="NCBI Taxonomy" id="181874"/>
    <lineage>
        <taxon>Eukaryota</taxon>
        <taxon>Fungi</taxon>
        <taxon>Dikarya</taxon>
        <taxon>Basidiomycota</taxon>
        <taxon>Agaricomycotina</taxon>
        <taxon>Agaricomycetes</taxon>
        <taxon>Agaricomycetidae</taxon>
        <taxon>Agaricales</taxon>
        <taxon>Agaricineae</taxon>
        <taxon>Galeropsidaceae</taxon>
        <taxon>Panaeolus</taxon>
    </lineage>
</organism>
<evidence type="ECO:0008006" key="4">
    <source>
        <dbReference type="Google" id="ProtNLM"/>
    </source>
</evidence>
<keyword evidence="1" id="KW-0175">Coiled coil</keyword>
<dbReference type="Gene3D" id="3.80.10.10">
    <property type="entry name" value="Ribonuclease Inhibitor"/>
    <property type="match status" value="1"/>
</dbReference>
<dbReference type="InterPro" id="IPR032675">
    <property type="entry name" value="LRR_dom_sf"/>
</dbReference>
<dbReference type="EMBL" id="NHTK01006054">
    <property type="protein sequence ID" value="PPQ65978.1"/>
    <property type="molecule type" value="Genomic_DNA"/>
</dbReference>
<dbReference type="SUPFAM" id="SSF52047">
    <property type="entry name" value="RNI-like"/>
    <property type="match status" value="1"/>
</dbReference>
<reference evidence="2 3" key="1">
    <citation type="journal article" date="2018" name="Evol. Lett.">
        <title>Horizontal gene cluster transfer increased hallucinogenic mushroom diversity.</title>
        <authorList>
            <person name="Reynolds H.T."/>
            <person name="Vijayakumar V."/>
            <person name="Gluck-Thaler E."/>
            <person name="Korotkin H.B."/>
            <person name="Matheny P.B."/>
            <person name="Slot J.C."/>
        </authorList>
    </citation>
    <scope>NUCLEOTIDE SEQUENCE [LARGE SCALE GENOMIC DNA]</scope>
    <source>
        <strain evidence="2 3">2629</strain>
    </source>
</reference>
<sequence length="657" mass="75969">MSVKNDLGLEVVEFGPDHPTHSRVPWPEDNHEWQFSRPIYLPKAVIHHLESNIPLSKNEINLVKELQSGVQLQIQKHEDEIEALESRIKYLKKECRTLDKTSFAYDVMLSPFRRITHDVIHEVALYFEPSRHPYHQTKVPTFSSSKQHTPSILARTSSMWRSTVHSMSALWRHIHVDADDLERLACLSCDSARHSRYFESLISRIKFFAELSKSQPLFVQLDWDPPDHANSRNDASSDSLQQMLDWIITSVWAPERLSKLLIQTSDLYAAWHAIGQPRYPHNQLPNVETLMVLQATEYYTPGYAISHSELNNVAQMFPKLRHLWLGDELDGNFQIRDLAPFRFPTPFGSLISAYFQTDFSSERAVSLLTMCPQLEWVSISICGIWNDENLLSSRAAHKCLKEMHLTVKRFRNIEMPILQIFSKIQFPNLALLRLNLETQFMTIDSTSDQELQDRFHPRRFIDTFPSLQTLEVYGSECTPMRRPWFNSSSIIQLLASVPSITVLSFASYHMDNIATILHFIRKSDASVLPKLQSLYIGYRNIARDIEDAYEDIEALWEPDSDAAQSPSDQAIESAPADFGRLANLKQRVRIVADSDYFDESPLISFEEMLRTHYDLDIAFEIINPRPENASTAPCYHCLISDVPHDISYLNWYSNKHF</sequence>
<evidence type="ECO:0000313" key="3">
    <source>
        <dbReference type="Proteomes" id="UP000284842"/>
    </source>
</evidence>
<accession>A0A409VI98</accession>
<keyword evidence="3" id="KW-1185">Reference proteome</keyword>
<protein>
    <recommendedName>
        <fullName evidence="4">F-box domain-containing protein</fullName>
    </recommendedName>
</protein>
<dbReference type="InParanoid" id="A0A409VI98"/>
<feature type="coiled-coil region" evidence="1">
    <location>
        <begin position="67"/>
        <end position="101"/>
    </location>
</feature>
<dbReference type="OrthoDB" id="2269034at2759"/>
<evidence type="ECO:0000313" key="2">
    <source>
        <dbReference type="EMBL" id="PPQ65978.1"/>
    </source>
</evidence>
<dbReference type="Proteomes" id="UP000284842">
    <property type="component" value="Unassembled WGS sequence"/>
</dbReference>
<proteinExistence type="predicted"/>
<name>A0A409VI98_9AGAR</name>
<comment type="caution">
    <text evidence="2">The sequence shown here is derived from an EMBL/GenBank/DDBJ whole genome shotgun (WGS) entry which is preliminary data.</text>
</comment>
<gene>
    <name evidence="2" type="ORF">CVT24_011195</name>
</gene>
<evidence type="ECO:0000256" key="1">
    <source>
        <dbReference type="SAM" id="Coils"/>
    </source>
</evidence>